<dbReference type="AlphaFoldDB" id="A0A1E3BHT9"/>
<protein>
    <submittedName>
        <fullName evidence="2">Uncharacterized protein</fullName>
    </submittedName>
</protein>
<evidence type="ECO:0000313" key="3">
    <source>
        <dbReference type="Proteomes" id="UP000094569"/>
    </source>
</evidence>
<proteinExistence type="predicted"/>
<feature type="compositionally biased region" description="Basic and acidic residues" evidence="1">
    <location>
        <begin position="103"/>
        <end position="114"/>
    </location>
</feature>
<reference evidence="2 3" key="1">
    <citation type="journal article" date="2016" name="BMC Genomics">
        <title>Comparative genomic and transcriptomic analyses of the Fuzhuan brick tea-fermentation fungus Aspergillus cristatus.</title>
        <authorList>
            <person name="Ge Y."/>
            <person name="Wang Y."/>
            <person name="Liu Y."/>
            <person name="Tan Y."/>
            <person name="Ren X."/>
            <person name="Zhang X."/>
            <person name="Hyde K.D."/>
            <person name="Liu Y."/>
            <person name="Liu Z."/>
        </authorList>
    </citation>
    <scope>NUCLEOTIDE SEQUENCE [LARGE SCALE GENOMIC DNA]</scope>
    <source>
        <strain evidence="2 3">GZAAS20.1005</strain>
    </source>
</reference>
<evidence type="ECO:0000313" key="2">
    <source>
        <dbReference type="EMBL" id="ODM20525.1"/>
    </source>
</evidence>
<accession>A0A1E3BHT9</accession>
<keyword evidence="3" id="KW-1185">Reference proteome</keyword>
<dbReference type="VEuPathDB" id="FungiDB:SI65_03578"/>
<dbReference type="STRING" id="573508.A0A1E3BHT9"/>
<comment type="caution">
    <text evidence="2">The sequence shown here is derived from an EMBL/GenBank/DDBJ whole genome shotgun (WGS) entry which is preliminary data.</text>
</comment>
<dbReference type="Proteomes" id="UP000094569">
    <property type="component" value="Unassembled WGS sequence"/>
</dbReference>
<sequence>MSSFFYSAKTAKKEHYPIPEALNTQHVLGVLHDHSVLVQVLWPRQVLEEKRTDSSSTTFTIGPSDSTTKATLTSQGNGIVCTENMPLGLQFTVTYRIVTSQENSRKENTGKTEPVEAESTFSLLNSTTSPTEPRLHLEEERSVLAPKPLSKVLNMSEGPIVKTQNLVMVLEEVARNGMDIASALGSLKASTTNGTGKVEKRKEE</sequence>
<name>A0A1E3BHT9_ASPCR</name>
<dbReference type="EMBL" id="JXNT01000003">
    <property type="protein sequence ID" value="ODM20525.1"/>
    <property type="molecule type" value="Genomic_DNA"/>
</dbReference>
<feature type="compositionally biased region" description="Polar residues" evidence="1">
    <location>
        <begin position="119"/>
        <end position="131"/>
    </location>
</feature>
<gene>
    <name evidence="2" type="ORF">SI65_03578</name>
</gene>
<organism evidence="2 3">
    <name type="scientific">Aspergillus cristatus</name>
    <name type="common">Chinese Fuzhuan brick tea-fermentation fungus</name>
    <name type="synonym">Eurotium cristatum</name>
    <dbReference type="NCBI Taxonomy" id="573508"/>
    <lineage>
        <taxon>Eukaryota</taxon>
        <taxon>Fungi</taxon>
        <taxon>Dikarya</taxon>
        <taxon>Ascomycota</taxon>
        <taxon>Pezizomycotina</taxon>
        <taxon>Eurotiomycetes</taxon>
        <taxon>Eurotiomycetidae</taxon>
        <taxon>Eurotiales</taxon>
        <taxon>Aspergillaceae</taxon>
        <taxon>Aspergillus</taxon>
        <taxon>Aspergillus subgen. Aspergillus</taxon>
    </lineage>
</organism>
<dbReference type="OrthoDB" id="5273647at2759"/>
<feature type="region of interest" description="Disordered" evidence="1">
    <location>
        <begin position="101"/>
        <end position="134"/>
    </location>
</feature>
<evidence type="ECO:0000256" key="1">
    <source>
        <dbReference type="SAM" id="MobiDB-lite"/>
    </source>
</evidence>